<dbReference type="AlphaFoldDB" id="A0A6P2U2Y8"/>
<dbReference type="Proteomes" id="UP000494274">
    <property type="component" value="Unassembled WGS sequence"/>
</dbReference>
<proteinExistence type="predicted"/>
<sequence>MSGNHESIRDECLDLPGFETLDEARSIVEAWPLNFLQR</sequence>
<dbReference type="EMBL" id="CABVQI010000005">
    <property type="protein sequence ID" value="VWC71100.1"/>
    <property type="molecule type" value="Genomic_DNA"/>
</dbReference>
<organism evidence="1 2">
    <name type="scientific">Burkholderia lata (strain ATCC 17760 / DSM 23089 / LMG 22485 / NCIMB 9086 / R18194 / 383)</name>
    <dbReference type="NCBI Taxonomy" id="482957"/>
    <lineage>
        <taxon>Bacteria</taxon>
        <taxon>Pseudomonadati</taxon>
        <taxon>Pseudomonadota</taxon>
        <taxon>Betaproteobacteria</taxon>
        <taxon>Burkholderiales</taxon>
        <taxon>Burkholderiaceae</taxon>
        <taxon>Burkholderia</taxon>
        <taxon>Burkholderia cepacia complex</taxon>
    </lineage>
</organism>
<name>A0A6P2U2Y8_BURL3</name>
<evidence type="ECO:0000313" key="1">
    <source>
        <dbReference type="EMBL" id="VWC71100.1"/>
    </source>
</evidence>
<evidence type="ECO:0000313" key="2">
    <source>
        <dbReference type="Proteomes" id="UP000494274"/>
    </source>
</evidence>
<accession>A0A6P2U2Y8</accession>
<gene>
    <name evidence="1" type="ORF">BLA18112_01932</name>
</gene>
<reference evidence="1 2" key="1">
    <citation type="submission" date="2019-09" db="EMBL/GenBank/DDBJ databases">
        <authorList>
            <person name="Depoorter E."/>
        </authorList>
    </citation>
    <scope>NUCLEOTIDE SEQUENCE [LARGE SCALE GENOMIC DNA]</scope>
    <source>
        <strain evidence="1">R-18112</strain>
    </source>
</reference>
<protein>
    <submittedName>
        <fullName evidence="1">Uncharacterized protein</fullName>
    </submittedName>
</protein>